<comment type="caution">
    <text evidence="2">The sequence shown here is derived from an EMBL/GenBank/DDBJ whole genome shotgun (WGS) entry which is preliminary data.</text>
</comment>
<protein>
    <submittedName>
        <fullName evidence="2">Uncharacterized protein</fullName>
    </submittedName>
</protein>
<feature type="region of interest" description="Disordered" evidence="1">
    <location>
        <begin position="1"/>
        <end position="22"/>
    </location>
</feature>
<keyword evidence="3" id="KW-1185">Reference proteome</keyword>
<proteinExistence type="predicted"/>
<accession>A0AAV9UF45</accession>
<gene>
    <name evidence="2" type="ORF">TWF696_008209</name>
</gene>
<reference evidence="2 3" key="1">
    <citation type="submission" date="2019-10" db="EMBL/GenBank/DDBJ databases">
        <authorList>
            <person name="Palmer J.M."/>
        </authorList>
    </citation>
    <scope>NUCLEOTIDE SEQUENCE [LARGE SCALE GENOMIC DNA]</scope>
    <source>
        <strain evidence="2 3">TWF696</strain>
    </source>
</reference>
<feature type="compositionally biased region" description="Basic and acidic residues" evidence="1">
    <location>
        <begin position="43"/>
        <end position="53"/>
    </location>
</feature>
<feature type="region of interest" description="Disordered" evidence="1">
    <location>
        <begin position="43"/>
        <end position="111"/>
    </location>
</feature>
<sequence length="111" mass="12204">MRKNEYIIQATGEDATPTATTSDGRWKAMRWGFFLVVASAKLDGRKGGRERCVETSMGAGGRGDGDERRETRRDEVDDGGEENWENGQQKAGRGREGLPGANKTARTGTRR</sequence>
<dbReference type="AlphaFoldDB" id="A0AAV9UF45"/>
<feature type="compositionally biased region" description="Basic and acidic residues" evidence="1">
    <location>
        <begin position="63"/>
        <end position="75"/>
    </location>
</feature>
<dbReference type="EMBL" id="JAVHNQ010000007">
    <property type="protein sequence ID" value="KAK6341120.1"/>
    <property type="molecule type" value="Genomic_DNA"/>
</dbReference>
<evidence type="ECO:0000313" key="3">
    <source>
        <dbReference type="Proteomes" id="UP001375240"/>
    </source>
</evidence>
<evidence type="ECO:0000256" key="1">
    <source>
        <dbReference type="SAM" id="MobiDB-lite"/>
    </source>
</evidence>
<evidence type="ECO:0000313" key="2">
    <source>
        <dbReference type="EMBL" id="KAK6341120.1"/>
    </source>
</evidence>
<name>A0AAV9UF45_9PEZI</name>
<dbReference type="Proteomes" id="UP001375240">
    <property type="component" value="Unassembled WGS sequence"/>
</dbReference>
<organism evidence="2 3">
    <name type="scientific">Orbilia brochopaga</name>
    <dbReference type="NCBI Taxonomy" id="3140254"/>
    <lineage>
        <taxon>Eukaryota</taxon>
        <taxon>Fungi</taxon>
        <taxon>Dikarya</taxon>
        <taxon>Ascomycota</taxon>
        <taxon>Pezizomycotina</taxon>
        <taxon>Orbiliomycetes</taxon>
        <taxon>Orbiliales</taxon>
        <taxon>Orbiliaceae</taxon>
        <taxon>Orbilia</taxon>
    </lineage>
</organism>